<feature type="domain" description="XdhC Rossmann" evidence="2">
    <location>
        <begin position="153"/>
        <end position="293"/>
    </location>
</feature>
<dbReference type="InterPro" id="IPR014308">
    <property type="entry name" value="Xanthine_DH_XdhC"/>
</dbReference>
<dbReference type="InterPro" id="IPR003777">
    <property type="entry name" value="XdhC_CoxI"/>
</dbReference>
<gene>
    <name evidence="3" type="primary">xdhC</name>
    <name evidence="3" type="ORF">ACFSM0_06575</name>
</gene>
<dbReference type="NCBIfam" id="TIGR02964">
    <property type="entry name" value="xanthine_xdhC"/>
    <property type="match status" value="1"/>
</dbReference>
<dbReference type="Proteomes" id="UP001597413">
    <property type="component" value="Unassembled WGS sequence"/>
</dbReference>
<organism evidence="3 4">
    <name type="scientific">Rhodobacter lacus</name>
    <dbReference type="NCBI Taxonomy" id="1641972"/>
    <lineage>
        <taxon>Bacteria</taxon>
        <taxon>Pseudomonadati</taxon>
        <taxon>Pseudomonadota</taxon>
        <taxon>Alphaproteobacteria</taxon>
        <taxon>Rhodobacterales</taxon>
        <taxon>Rhodobacter group</taxon>
        <taxon>Rhodobacter</taxon>
    </lineage>
</organism>
<reference evidence="4" key="1">
    <citation type="journal article" date="2019" name="Int. J. Syst. Evol. Microbiol.">
        <title>The Global Catalogue of Microorganisms (GCM) 10K type strain sequencing project: providing services to taxonomists for standard genome sequencing and annotation.</title>
        <authorList>
            <consortium name="The Broad Institute Genomics Platform"/>
            <consortium name="The Broad Institute Genome Sequencing Center for Infectious Disease"/>
            <person name="Wu L."/>
            <person name="Ma J."/>
        </authorList>
    </citation>
    <scope>NUCLEOTIDE SEQUENCE [LARGE SCALE GENOMIC DNA]</scope>
    <source>
        <strain evidence="4">CCUG 55131</strain>
    </source>
</reference>
<evidence type="ECO:0000259" key="1">
    <source>
        <dbReference type="Pfam" id="PF02625"/>
    </source>
</evidence>
<dbReference type="EMBL" id="JBHUIX010000005">
    <property type="protein sequence ID" value="MFD2173746.1"/>
    <property type="molecule type" value="Genomic_DNA"/>
</dbReference>
<dbReference type="PANTHER" id="PTHR30388">
    <property type="entry name" value="ALDEHYDE OXIDOREDUCTASE MOLYBDENUM COFACTOR ASSEMBLY PROTEIN"/>
    <property type="match status" value="1"/>
</dbReference>
<feature type="domain" description="XdhC- CoxI" evidence="1">
    <location>
        <begin position="11"/>
        <end position="66"/>
    </location>
</feature>
<dbReference type="Pfam" id="PF02625">
    <property type="entry name" value="XdhC_CoxI"/>
    <property type="match status" value="1"/>
</dbReference>
<name>A0ABW5A8C5_9RHOB</name>
<sequence>MSLRREALLAAAARGPFVRVLVAEVKGSAPREPGAEMLVWPDHVEGTIGGGALEFEAIARARSCQGARLERFALGPDMGQCCGGAVSLAFEPMDAQSLAHIEGTVFARPLGAPSEMPLAVTRARAEARRAGTQPPLLCAGWLVETLAPDPEQLWVWGAGHVGRAIVNVIAPLPDWAIRWADTDAARFPDTLPQGVTRLIAENPADLVSLAPPSARHLILTFSHALDFELCHRLLGRGFSACGLIGSQTKWSRFQRRLTELGHSPAQISRIACPIGDPSLGKAPQAIAISVAAALLRERIERAGTAATKEGCTA</sequence>
<dbReference type="RefSeq" id="WP_377388503.1">
    <property type="nucleotide sequence ID" value="NZ_JBHUIX010000005.1"/>
</dbReference>
<comment type="caution">
    <text evidence="3">The sequence shown here is derived from an EMBL/GenBank/DDBJ whole genome shotgun (WGS) entry which is preliminary data.</text>
</comment>
<protein>
    <submittedName>
        <fullName evidence="3">Xanthine dehydrogenase accessory protein XdhC</fullName>
    </submittedName>
</protein>
<evidence type="ECO:0000313" key="3">
    <source>
        <dbReference type="EMBL" id="MFD2173746.1"/>
    </source>
</evidence>
<dbReference type="PANTHER" id="PTHR30388:SF6">
    <property type="entry name" value="XANTHINE DEHYDROGENASE SUBUNIT A-RELATED"/>
    <property type="match status" value="1"/>
</dbReference>
<dbReference type="InterPro" id="IPR052698">
    <property type="entry name" value="MoCofactor_Util/Proc"/>
</dbReference>
<dbReference type="Gene3D" id="3.40.50.720">
    <property type="entry name" value="NAD(P)-binding Rossmann-like Domain"/>
    <property type="match status" value="1"/>
</dbReference>
<keyword evidence="4" id="KW-1185">Reference proteome</keyword>
<dbReference type="InterPro" id="IPR027051">
    <property type="entry name" value="XdhC_Rossmann_dom"/>
</dbReference>
<accession>A0ABW5A8C5</accession>
<proteinExistence type="predicted"/>
<evidence type="ECO:0000313" key="4">
    <source>
        <dbReference type="Proteomes" id="UP001597413"/>
    </source>
</evidence>
<dbReference type="Pfam" id="PF13478">
    <property type="entry name" value="XdhC_C"/>
    <property type="match status" value="1"/>
</dbReference>
<evidence type="ECO:0000259" key="2">
    <source>
        <dbReference type="Pfam" id="PF13478"/>
    </source>
</evidence>